<dbReference type="STRING" id="1246637.MTBBW1_1230006"/>
<reference evidence="1 2" key="1">
    <citation type="submission" date="2017-03" db="EMBL/GenBank/DDBJ databases">
        <authorList>
            <person name="Afonso C.L."/>
            <person name="Miller P.J."/>
            <person name="Scott M.A."/>
            <person name="Spackman E."/>
            <person name="Goraichik I."/>
            <person name="Dimitrov K.M."/>
            <person name="Suarez D.L."/>
            <person name="Swayne D.E."/>
        </authorList>
    </citation>
    <scope>NUCLEOTIDE SEQUENCE [LARGE SCALE GENOMIC DNA]</scope>
    <source>
        <strain evidence="1">PRJEB14757</strain>
    </source>
</reference>
<name>A0A1W1H6M5_9BACT</name>
<proteinExistence type="predicted"/>
<sequence>MSIDFLSIVFMIQKKIPFNHKTFKSKKQKNKALSILVPSKKQLQAERTPYIQINIFDSKLIENANGEITSRAKGLGLTGKRLPFSRSGLLFCWQAINNIQTIIQYSW</sequence>
<dbReference type="Proteomes" id="UP000191931">
    <property type="component" value="Unassembled WGS sequence"/>
</dbReference>
<gene>
    <name evidence="1" type="ORF">MTBBW1_1230006</name>
</gene>
<protein>
    <submittedName>
        <fullName evidence="1">Uncharacterized protein</fullName>
    </submittedName>
</protein>
<organism evidence="1 2">
    <name type="scientific">Desulfamplus magnetovallimortis</name>
    <dbReference type="NCBI Taxonomy" id="1246637"/>
    <lineage>
        <taxon>Bacteria</taxon>
        <taxon>Pseudomonadati</taxon>
        <taxon>Thermodesulfobacteriota</taxon>
        <taxon>Desulfobacteria</taxon>
        <taxon>Desulfobacterales</taxon>
        <taxon>Desulfobacteraceae</taxon>
        <taxon>Desulfamplus</taxon>
    </lineage>
</organism>
<keyword evidence="2" id="KW-1185">Reference proteome</keyword>
<evidence type="ECO:0000313" key="1">
    <source>
        <dbReference type="EMBL" id="SLM28035.1"/>
    </source>
</evidence>
<dbReference type="EMBL" id="FWEV01000028">
    <property type="protein sequence ID" value="SLM28035.1"/>
    <property type="molecule type" value="Genomic_DNA"/>
</dbReference>
<dbReference type="AlphaFoldDB" id="A0A1W1H6M5"/>
<evidence type="ECO:0000313" key="2">
    <source>
        <dbReference type="Proteomes" id="UP000191931"/>
    </source>
</evidence>
<accession>A0A1W1H6M5</accession>